<keyword evidence="4" id="KW-0297">G-protein coupled receptor</keyword>
<reference evidence="10 11" key="1">
    <citation type="journal article" date="2019" name="Sci. Rep.">
        <title>Comparative genomics of chytrid fungi reveal insights into the obligate biotrophic and pathogenic lifestyle of Synchytrium endobioticum.</title>
        <authorList>
            <person name="van de Vossenberg B.T.L.H."/>
            <person name="Warris S."/>
            <person name="Nguyen H.D.T."/>
            <person name="van Gent-Pelzer M.P.E."/>
            <person name="Joly D.L."/>
            <person name="van de Geest H.C."/>
            <person name="Bonants P.J.M."/>
            <person name="Smith D.S."/>
            <person name="Levesque C.A."/>
            <person name="van der Lee T.A.J."/>
        </authorList>
    </citation>
    <scope>NUCLEOTIDE SEQUENCE [LARGE SCALE GENOMIC DNA]</scope>
    <source>
        <strain evidence="10 11">CBS 675.73</strain>
    </source>
</reference>
<dbReference type="OrthoDB" id="2111041at2759"/>
<evidence type="ECO:0000256" key="4">
    <source>
        <dbReference type="ARBA" id="ARBA00023040"/>
    </source>
</evidence>
<organism evidence="10 11">
    <name type="scientific">Chytriomyces confervae</name>
    <dbReference type="NCBI Taxonomy" id="246404"/>
    <lineage>
        <taxon>Eukaryota</taxon>
        <taxon>Fungi</taxon>
        <taxon>Fungi incertae sedis</taxon>
        <taxon>Chytridiomycota</taxon>
        <taxon>Chytridiomycota incertae sedis</taxon>
        <taxon>Chytridiomycetes</taxon>
        <taxon>Chytridiales</taxon>
        <taxon>Chytriomycetaceae</taxon>
        <taxon>Chytriomyces</taxon>
    </lineage>
</organism>
<dbReference type="CDD" id="cd00637">
    <property type="entry name" value="7tm_classA_rhodopsin-like"/>
    <property type="match status" value="1"/>
</dbReference>
<sequence length="293" mass="32160">MPLDTLNLFFSAIFAIFGFIGTATNLLVVIPNAGYLTRIAPSSFLVFWLCFFDSIALTNSALVAASNLATGELNYDAASCRFHAGVSVFGNVSSILLCFGLTLFRYLIVVHQKDIPKNFVRFYVLGVVFSSAFVSSLPFMMGSQEQIYKMRPCNAHCSSDWSQHDARSSVLIWMCFSIATITLCFVVYAYAAMAGTILEVFATVKDVGGGRVASKRVKIGNDRNETDDKKDRMSSAERASNSVVTEGGVSSQNNQSRDFQSARKLEKRQHGIMKQSIVVVGAFMIGWAPYICS</sequence>
<dbReference type="SUPFAM" id="SSF81321">
    <property type="entry name" value="Family A G protein-coupled receptor-like"/>
    <property type="match status" value="1"/>
</dbReference>
<evidence type="ECO:0000313" key="11">
    <source>
        <dbReference type="Proteomes" id="UP000320333"/>
    </source>
</evidence>
<keyword evidence="2 8" id="KW-0812">Transmembrane</keyword>
<dbReference type="GO" id="GO:0004930">
    <property type="term" value="F:G protein-coupled receptor activity"/>
    <property type="evidence" value="ECO:0007669"/>
    <property type="project" value="UniProtKB-KW"/>
</dbReference>
<comment type="caution">
    <text evidence="10">The sequence shown here is derived from an EMBL/GenBank/DDBJ whole genome shotgun (WGS) entry which is preliminary data.</text>
</comment>
<dbReference type="InterPro" id="IPR000276">
    <property type="entry name" value="GPCR_Rhodpsn"/>
</dbReference>
<keyword evidence="6" id="KW-0675">Receptor</keyword>
<evidence type="ECO:0000256" key="7">
    <source>
        <dbReference type="SAM" id="MobiDB-lite"/>
    </source>
</evidence>
<dbReference type="InterPro" id="IPR017452">
    <property type="entry name" value="GPCR_Rhodpsn_7TM"/>
</dbReference>
<accession>A0A507EHR7</accession>
<dbReference type="PROSITE" id="PS50262">
    <property type="entry name" value="G_PROTEIN_RECEP_F1_2"/>
    <property type="match status" value="1"/>
</dbReference>
<keyword evidence="5 8" id="KW-0472">Membrane</keyword>
<evidence type="ECO:0000313" key="10">
    <source>
        <dbReference type="EMBL" id="TPX62748.1"/>
    </source>
</evidence>
<evidence type="ECO:0000256" key="3">
    <source>
        <dbReference type="ARBA" id="ARBA00022989"/>
    </source>
</evidence>
<feature type="transmembrane region" description="Helical" evidence="8">
    <location>
        <begin position="120"/>
        <end position="141"/>
    </location>
</feature>
<evidence type="ECO:0000256" key="2">
    <source>
        <dbReference type="ARBA" id="ARBA00022692"/>
    </source>
</evidence>
<dbReference type="AlphaFoldDB" id="A0A507EHR7"/>
<feature type="region of interest" description="Disordered" evidence="7">
    <location>
        <begin position="218"/>
        <end position="261"/>
    </location>
</feature>
<dbReference type="Pfam" id="PF00001">
    <property type="entry name" value="7tm_1"/>
    <property type="match status" value="1"/>
</dbReference>
<dbReference type="GO" id="GO:0016020">
    <property type="term" value="C:membrane"/>
    <property type="evidence" value="ECO:0007669"/>
    <property type="project" value="UniProtKB-SubCell"/>
</dbReference>
<evidence type="ECO:0000256" key="1">
    <source>
        <dbReference type="ARBA" id="ARBA00004141"/>
    </source>
</evidence>
<proteinExistence type="predicted"/>
<dbReference type="PRINTS" id="PR00237">
    <property type="entry name" value="GPCRRHODOPSN"/>
</dbReference>
<dbReference type="Gene3D" id="1.20.1070.10">
    <property type="entry name" value="Rhodopsin 7-helix transmembrane proteins"/>
    <property type="match status" value="1"/>
</dbReference>
<keyword evidence="3 8" id="KW-1133">Transmembrane helix</keyword>
<feature type="transmembrane region" description="Helical" evidence="8">
    <location>
        <begin position="272"/>
        <end position="291"/>
    </location>
</feature>
<evidence type="ECO:0000259" key="9">
    <source>
        <dbReference type="PROSITE" id="PS50262"/>
    </source>
</evidence>
<protein>
    <recommendedName>
        <fullName evidence="9">G-protein coupled receptors family 1 profile domain-containing protein</fullName>
    </recommendedName>
</protein>
<name>A0A507EHR7_9FUNG</name>
<evidence type="ECO:0000256" key="8">
    <source>
        <dbReference type="SAM" id="Phobius"/>
    </source>
</evidence>
<feature type="compositionally biased region" description="Polar residues" evidence="7">
    <location>
        <begin position="237"/>
        <end position="259"/>
    </location>
</feature>
<feature type="compositionally biased region" description="Basic and acidic residues" evidence="7">
    <location>
        <begin position="219"/>
        <end position="235"/>
    </location>
</feature>
<gene>
    <name evidence="10" type="ORF">CcCBS67573_g08811</name>
</gene>
<keyword evidence="4" id="KW-0807">Transducer</keyword>
<dbReference type="PANTHER" id="PTHR24240">
    <property type="entry name" value="OPSIN"/>
    <property type="match status" value="1"/>
</dbReference>
<dbReference type="InterPro" id="IPR050125">
    <property type="entry name" value="GPCR_opsins"/>
</dbReference>
<feature type="transmembrane region" description="Helical" evidence="8">
    <location>
        <begin position="6"/>
        <end position="30"/>
    </location>
</feature>
<evidence type="ECO:0000256" key="5">
    <source>
        <dbReference type="ARBA" id="ARBA00023136"/>
    </source>
</evidence>
<comment type="subcellular location">
    <subcellularLocation>
        <location evidence="1">Membrane</location>
        <topology evidence="1">Multi-pass membrane protein</topology>
    </subcellularLocation>
</comment>
<feature type="transmembrane region" description="Helical" evidence="8">
    <location>
        <begin position="84"/>
        <end position="108"/>
    </location>
</feature>
<keyword evidence="11" id="KW-1185">Reference proteome</keyword>
<dbReference type="EMBL" id="QEAP01000640">
    <property type="protein sequence ID" value="TPX62748.1"/>
    <property type="molecule type" value="Genomic_DNA"/>
</dbReference>
<feature type="domain" description="G-protein coupled receptors family 1 profile" evidence="9">
    <location>
        <begin position="24"/>
        <end position="293"/>
    </location>
</feature>
<dbReference type="Proteomes" id="UP000320333">
    <property type="component" value="Unassembled WGS sequence"/>
</dbReference>
<feature type="transmembrane region" description="Helical" evidence="8">
    <location>
        <begin position="170"/>
        <end position="191"/>
    </location>
</feature>
<evidence type="ECO:0000256" key="6">
    <source>
        <dbReference type="ARBA" id="ARBA00023170"/>
    </source>
</evidence>
<feature type="transmembrane region" description="Helical" evidence="8">
    <location>
        <begin position="42"/>
        <end position="64"/>
    </location>
</feature>